<protein>
    <submittedName>
        <fullName evidence="2">Uncharacterized protein</fullName>
    </submittedName>
</protein>
<dbReference type="EMBL" id="BDGG01000008">
    <property type="protein sequence ID" value="GAV02578.1"/>
    <property type="molecule type" value="Genomic_DNA"/>
</dbReference>
<evidence type="ECO:0000313" key="3">
    <source>
        <dbReference type="Proteomes" id="UP000186922"/>
    </source>
</evidence>
<dbReference type="AlphaFoldDB" id="A0A1D1VS66"/>
<comment type="caution">
    <text evidence="2">The sequence shown here is derived from an EMBL/GenBank/DDBJ whole genome shotgun (WGS) entry which is preliminary data.</text>
</comment>
<reference evidence="2 3" key="1">
    <citation type="journal article" date="2016" name="Nat. Commun.">
        <title>Extremotolerant tardigrade genome and improved radiotolerance of human cultured cells by tardigrade-unique protein.</title>
        <authorList>
            <person name="Hashimoto T."/>
            <person name="Horikawa D.D."/>
            <person name="Saito Y."/>
            <person name="Kuwahara H."/>
            <person name="Kozuka-Hata H."/>
            <person name="Shin-I T."/>
            <person name="Minakuchi Y."/>
            <person name="Ohishi K."/>
            <person name="Motoyama A."/>
            <person name="Aizu T."/>
            <person name="Enomoto A."/>
            <person name="Kondo K."/>
            <person name="Tanaka S."/>
            <person name="Hara Y."/>
            <person name="Koshikawa S."/>
            <person name="Sagara H."/>
            <person name="Miura T."/>
            <person name="Yokobori S."/>
            <person name="Miyagawa K."/>
            <person name="Suzuki Y."/>
            <person name="Kubo T."/>
            <person name="Oyama M."/>
            <person name="Kohara Y."/>
            <person name="Fujiyama A."/>
            <person name="Arakawa K."/>
            <person name="Katayama T."/>
            <person name="Toyoda A."/>
            <person name="Kunieda T."/>
        </authorList>
    </citation>
    <scope>NUCLEOTIDE SEQUENCE [LARGE SCALE GENOMIC DNA]</scope>
    <source>
        <strain evidence="2 3">YOKOZUNA-1</strain>
    </source>
</reference>
<evidence type="ECO:0000256" key="1">
    <source>
        <dbReference type="SAM" id="MobiDB-lite"/>
    </source>
</evidence>
<dbReference type="Proteomes" id="UP000186922">
    <property type="component" value="Unassembled WGS sequence"/>
</dbReference>
<feature type="region of interest" description="Disordered" evidence="1">
    <location>
        <begin position="1"/>
        <end position="57"/>
    </location>
</feature>
<evidence type="ECO:0000313" key="2">
    <source>
        <dbReference type="EMBL" id="GAV02578.1"/>
    </source>
</evidence>
<sequence>MFEIHWTKTESSRGSSLASPERDKEMNGAKEPSPMWSERGRRVFLGDRVRNTHPAIK</sequence>
<keyword evidence="3" id="KW-1185">Reference proteome</keyword>
<accession>A0A1D1VS66</accession>
<proteinExistence type="predicted"/>
<gene>
    <name evidence="2" type="primary">RvY_13122-1</name>
    <name evidence="2" type="synonym">RvY_13122.1</name>
    <name evidence="2" type="ORF">RvY_13122</name>
</gene>
<name>A0A1D1VS66_RAMVA</name>
<feature type="compositionally biased region" description="Basic and acidic residues" evidence="1">
    <location>
        <begin position="38"/>
        <end position="50"/>
    </location>
</feature>
<feature type="compositionally biased region" description="Basic and acidic residues" evidence="1">
    <location>
        <begin position="1"/>
        <end position="11"/>
    </location>
</feature>
<organism evidence="2 3">
    <name type="scientific">Ramazzottius varieornatus</name>
    <name type="common">Water bear</name>
    <name type="synonym">Tardigrade</name>
    <dbReference type="NCBI Taxonomy" id="947166"/>
    <lineage>
        <taxon>Eukaryota</taxon>
        <taxon>Metazoa</taxon>
        <taxon>Ecdysozoa</taxon>
        <taxon>Tardigrada</taxon>
        <taxon>Eutardigrada</taxon>
        <taxon>Parachela</taxon>
        <taxon>Hypsibioidea</taxon>
        <taxon>Ramazzottiidae</taxon>
        <taxon>Ramazzottius</taxon>
    </lineage>
</organism>